<feature type="non-terminal residue" evidence="2">
    <location>
        <position position="1"/>
    </location>
</feature>
<evidence type="ECO:0000256" key="1">
    <source>
        <dbReference type="SAM" id="MobiDB-lite"/>
    </source>
</evidence>
<evidence type="ECO:0000313" key="3">
    <source>
        <dbReference type="Proteomes" id="UP000288216"/>
    </source>
</evidence>
<proteinExistence type="predicted"/>
<feature type="compositionally biased region" description="Basic and acidic residues" evidence="1">
    <location>
        <begin position="96"/>
        <end position="105"/>
    </location>
</feature>
<evidence type="ECO:0000313" key="2">
    <source>
        <dbReference type="EMBL" id="GCB77558.1"/>
    </source>
</evidence>
<reference evidence="2 3" key="1">
    <citation type="journal article" date="2018" name="Nat. Ecol. Evol.">
        <title>Shark genomes provide insights into elasmobranch evolution and the origin of vertebrates.</title>
        <authorList>
            <person name="Hara Y"/>
            <person name="Yamaguchi K"/>
            <person name="Onimaru K"/>
            <person name="Kadota M"/>
            <person name="Koyanagi M"/>
            <person name="Keeley SD"/>
            <person name="Tatsumi K"/>
            <person name="Tanaka K"/>
            <person name="Motone F"/>
            <person name="Kageyama Y"/>
            <person name="Nozu R"/>
            <person name="Adachi N"/>
            <person name="Nishimura O"/>
            <person name="Nakagawa R"/>
            <person name="Tanegashima C"/>
            <person name="Kiyatake I"/>
            <person name="Matsumoto R"/>
            <person name="Murakumo K"/>
            <person name="Nishida K"/>
            <person name="Terakita A"/>
            <person name="Kuratani S"/>
            <person name="Sato K"/>
            <person name="Hyodo S Kuraku.S."/>
        </authorList>
    </citation>
    <scope>NUCLEOTIDE SEQUENCE [LARGE SCALE GENOMIC DNA]</scope>
</reference>
<gene>
    <name evidence="2" type="ORF">scyTo_0019296</name>
</gene>
<dbReference type="Proteomes" id="UP000288216">
    <property type="component" value="Unassembled WGS sequence"/>
</dbReference>
<feature type="compositionally biased region" description="Basic and acidic residues" evidence="1">
    <location>
        <begin position="111"/>
        <end position="128"/>
    </location>
</feature>
<sequence>DELPCSVRISHDKQDKLHGCLEHLFSQVDAVSNLLKGPAVAKAFEQTKNLIPRRSLQGTDGTKLNDASAHPKGTDGTKLNDTSAHPKGTDGTKLNDTSDHPKGTDGTKLNDTSDHPQEPDIKMFKDTSDNPGDTAV</sequence>
<dbReference type="AlphaFoldDB" id="A0A401PWS2"/>
<comment type="caution">
    <text evidence="2">The sequence shown here is derived from an EMBL/GenBank/DDBJ whole genome shotgun (WGS) entry which is preliminary data.</text>
</comment>
<dbReference type="EMBL" id="BFAA01014210">
    <property type="protein sequence ID" value="GCB77558.1"/>
    <property type="molecule type" value="Genomic_DNA"/>
</dbReference>
<protein>
    <submittedName>
        <fullName evidence="2">Uncharacterized protein</fullName>
    </submittedName>
</protein>
<organism evidence="2 3">
    <name type="scientific">Scyliorhinus torazame</name>
    <name type="common">Cloudy catshark</name>
    <name type="synonym">Catulus torazame</name>
    <dbReference type="NCBI Taxonomy" id="75743"/>
    <lineage>
        <taxon>Eukaryota</taxon>
        <taxon>Metazoa</taxon>
        <taxon>Chordata</taxon>
        <taxon>Craniata</taxon>
        <taxon>Vertebrata</taxon>
        <taxon>Chondrichthyes</taxon>
        <taxon>Elasmobranchii</taxon>
        <taxon>Galeomorphii</taxon>
        <taxon>Galeoidea</taxon>
        <taxon>Carcharhiniformes</taxon>
        <taxon>Scyliorhinidae</taxon>
        <taxon>Scyliorhinus</taxon>
    </lineage>
</organism>
<dbReference type="OrthoDB" id="660555at2759"/>
<keyword evidence="3" id="KW-1185">Reference proteome</keyword>
<name>A0A401PWS2_SCYTO</name>
<dbReference type="STRING" id="75743.A0A401PWS2"/>
<accession>A0A401PWS2</accession>
<feature type="region of interest" description="Disordered" evidence="1">
    <location>
        <begin position="47"/>
        <end position="136"/>
    </location>
</feature>